<dbReference type="Proteomes" id="UP000030706">
    <property type="component" value="Unassembled WGS sequence"/>
</dbReference>
<accession>A0A074XSP7</accession>
<protein>
    <submittedName>
        <fullName evidence="1">Uncharacterized protein</fullName>
    </submittedName>
</protein>
<proteinExistence type="predicted"/>
<dbReference type="RefSeq" id="XP_029762826.1">
    <property type="nucleotide sequence ID" value="XM_029899182.1"/>
</dbReference>
<dbReference type="GeneID" id="40741488"/>
<sequence>MRKYSPLSNLTIHSSRRVGGRMCFLSLAVFSFSRAASSSPAMFFSNRLFLHLIGMVDLKVFKALTNVGDTTEHKMLTESWRKPRASAGADLART</sequence>
<name>A0A074XSP7_AURPU</name>
<organism evidence="1 2">
    <name type="scientific">Aureobasidium pullulans EXF-150</name>
    <dbReference type="NCBI Taxonomy" id="1043002"/>
    <lineage>
        <taxon>Eukaryota</taxon>
        <taxon>Fungi</taxon>
        <taxon>Dikarya</taxon>
        <taxon>Ascomycota</taxon>
        <taxon>Pezizomycotina</taxon>
        <taxon>Dothideomycetes</taxon>
        <taxon>Dothideomycetidae</taxon>
        <taxon>Dothideales</taxon>
        <taxon>Saccotheciaceae</taxon>
        <taxon>Aureobasidium</taxon>
    </lineage>
</organism>
<dbReference type="EMBL" id="KL584978">
    <property type="protein sequence ID" value="KEQ86639.1"/>
    <property type="molecule type" value="Genomic_DNA"/>
</dbReference>
<gene>
    <name evidence="1" type="ORF">M438DRAFT_179987</name>
</gene>
<dbReference type="AlphaFoldDB" id="A0A074XSP7"/>
<keyword evidence="2" id="KW-1185">Reference proteome</keyword>
<evidence type="ECO:0000313" key="1">
    <source>
        <dbReference type="EMBL" id="KEQ86639.1"/>
    </source>
</evidence>
<dbReference type="HOGENOM" id="CLU_2385796_0_0_1"/>
<evidence type="ECO:0000313" key="2">
    <source>
        <dbReference type="Proteomes" id="UP000030706"/>
    </source>
</evidence>
<reference evidence="1 2" key="1">
    <citation type="journal article" date="2014" name="BMC Genomics">
        <title>Genome sequencing of four Aureobasidium pullulans varieties: biotechnological potential, stress tolerance, and description of new species.</title>
        <authorList>
            <person name="Gostin Ar C."/>
            <person name="Ohm R.A."/>
            <person name="Kogej T."/>
            <person name="Sonjak S."/>
            <person name="Turk M."/>
            <person name="Zajc J."/>
            <person name="Zalar P."/>
            <person name="Grube M."/>
            <person name="Sun H."/>
            <person name="Han J."/>
            <person name="Sharma A."/>
            <person name="Chiniquy J."/>
            <person name="Ngan C.Y."/>
            <person name="Lipzen A."/>
            <person name="Barry K."/>
            <person name="Grigoriev I.V."/>
            <person name="Gunde-Cimerman N."/>
        </authorList>
    </citation>
    <scope>NUCLEOTIDE SEQUENCE [LARGE SCALE GENOMIC DNA]</scope>
    <source>
        <strain evidence="1 2">EXF-150</strain>
    </source>
</reference>